<proteinExistence type="predicted"/>
<evidence type="ECO:0000259" key="2">
    <source>
        <dbReference type="SMART" id="SM00225"/>
    </source>
</evidence>
<dbReference type="Pfam" id="PF02214">
    <property type="entry name" value="BTB_2"/>
    <property type="match status" value="1"/>
</dbReference>
<dbReference type="OrthoDB" id="2414723at2759"/>
<dbReference type="AlphaFoldDB" id="A0A8J4TNW7"/>
<feature type="domain" description="BTB" evidence="2">
    <location>
        <begin position="273"/>
        <end position="375"/>
    </location>
</feature>
<feature type="region of interest" description="Disordered" evidence="1">
    <location>
        <begin position="398"/>
        <end position="433"/>
    </location>
</feature>
<feature type="compositionally biased region" description="Polar residues" evidence="1">
    <location>
        <begin position="408"/>
        <end position="431"/>
    </location>
</feature>
<gene>
    <name evidence="3" type="ORF">PHET_03399</name>
</gene>
<reference evidence="3" key="1">
    <citation type="submission" date="2019-05" db="EMBL/GenBank/DDBJ databases">
        <title>Annotation for the trematode Paragonimus heterotremus.</title>
        <authorList>
            <person name="Choi Y.-J."/>
        </authorList>
    </citation>
    <scope>NUCLEOTIDE SEQUENCE</scope>
    <source>
        <strain evidence="3">LC</strain>
    </source>
</reference>
<protein>
    <recommendedName>
        <fullName evidence="2">BTB domain-containing protein</fullName>
    </recommendedName>
</protein>
<dbReference type="Gene3D" id="3.30.710.10">
    <property type="entry name" value="Potassium Channel Kv1.1, Chain A"/>
    <property type="match status" value="1"/>
</dbReference>
<dbReference type="InterPro" id="IPR003131">
    <property type="entry name" value="T1-type_BTB"/>
</dbReference>
<evidence type="ECO:0000313" key="3">
    <source>
        <dbReference type="EMBL" id="KAF5403214.1"/>
    </source>
</evidence>
<keyword evidence="4" id="KW-1185">Reference proteome</keyword>
<dbReference type="PANTHER" id="PTHR14499:SF67">
    <property type="entry name" value="BTB_POZ DOMAIN-CONTAINING PROTEIN TIWAZ"/>
    <property type="match status" value="1"/>
</dbReference>
<dbReference type="Proteomes" id="UP000748531">
    <property type="component" value="Unassembled WGS sequence"/>
</dbReference>
<dbReference type="PANTHER" id="PTHR14499">
    <property type="entry name" value="POTASSIUM CHANNEL TETRAMERIZATION DOMAIN-CONTAINING"/>
    <property type="match status" value="1"/>
</dbReference>
<name>A0A8J4TNW7_9TREM</name>
<accession>A0A8J4TNW7</accession>
<dbReference type="SMART" id="SM00225">
    <property type="entry name" value="BTB"/>
    <property type="match status" value="1"/>
</dbReference>
<evidence type="ECO:0000256" key="1">
    <source>
        <dbReference type="SAM" id="MobiDB-lite"/>
    </source>
</evidence>
<feature type="compositionally biased region" description="Polar residues" evidence="1">
    <location>
        <begin position="1"/>
        <end position="21"/>
    </location>
</feature>
<organism evidence="3 4">
    <name type="scientific">Paragonimus heterotremus</name>
    <dbReference type="NCBI Taxonomy" id="100268"/>
    <lineage>
        <taxon>Eukaryota</taxon>
        <taxon>Metazoa</taxon>
        <taxon>Spiralia</taxon>
        <taxon>Lophotrochozoa</taxon>
        <taxon>Platyhelminthes</taxon>
        <taxon>Trematoda</taxon>
        <taxon>Digenea</taxon>
        <taxon>Plagiorchiida</taxon>
        <taxon>Troglotremata</taxon>
        <taxon>Troglotrematidae</taxon>
        <taxon>Paragonimus</taxon>
    </lineage>
</organism>
<sequence>MKRDNASTSATSLKAGNATQTDSDKSREQQLVTFLRALPAINPFLAPSLNQILPKLFDPILLNGPLFAQRLVTTVESHTDDSEPVIDPLHTLANSLSQFYVLQAKTNQDDVVSVNQTKEQSESLSESIASSVYVCPHSCQSQVASNPSLYLRERPDCSTTAATISNSDNRIETCQLDTTQHKPMDRTRTLHPGSGVTSPSPGKTTCLISKKTFENPSFTTASTSEFRLPRASDFSGLSNITYQNQTGMGVKHTSNWSSGLGVPKPATPTRFTAPVHVDVGGVLYTSSLETLTKYPNSRLGRMFSGVIPIVLDTMKQHYFIDRDGALFRHVLNFLRTGQLHLDAQYEELDQLIQEAQHYELNEMLVALKELCEKRTHLHSTLNQKRRYWGAPPSLQVNSRKRLRRSTASEETNTETHTYGSNHPFTNSSTPEVNFGPNGSFPSNFVATTYSQSDWACAHCIWLELDEVAPHSGMLQCATCDQISPKIDRIYSFLDRYNPQTGVNVTKNASSVEPGNCRTWKEMSRTDQLRLWQLILSEGYEIVATHTMGKVDKRRLAYLLYHGQM</sequence>
<dbReference type="SUPFAM" id="SSF54695">
    <property type="entry name" value="POZ domain"/>
    <property type="match status" value="1"/>
</dbReference>
<evidence type="ECO:0000313" key="4">
    <source>
        <dbReference type="Proteomes" id="UP000748531"/>
    </source>
</evidence>
<dbReference type="EMBL" id="LUCH01001357">
    <property type="protein sequence ID" value="KAF5403214.1"/>
    <property type="molecule type" value="Genomic_DNA"/>
</dbReference>
<comment type="caution">
    <text evidence="3">The sequence shown here is derived from an EMBL/GenBank/DDBJ whole genome shotgun (WGS) entry which is preliminary data.</text>
</comment>
<feature type="region of interest" description="Disordered" evidence="1">
    <location>
        <begin position="1"/>
        <end position="26"/>
    </location>
</feature>
<dbReference type="InterPro" id="IPR011333">
    <property type="entry name" value="SKP1/BTB/POZ_sf"/>
</dbReference>
<dbReference type="GO" id="GO:0051260">
    <property type="term" value="P:protein homooligomerization"/>
    <property type="evidence" value="ECO:0007669"/>
    <property type="project" value="InterPro"/>
</dbReference>
<dbReference type="InterPro" id="IPR000210">
    <property type="entry name" value="BTB/POZ_dom"/>
</dbReference>